<evidence type="ECO:0000256" key="10">
    <source>
        <dbReference type="ARBA" id="ARBA00023144"/>
    </source>
</evidence>
<evidence type="ECO:0000259" key="20">
    <source>
        <dbReference type="Pfam" id="PF02744"/>
    </source>
</evidence>
<feature type="binding site" description="in other chain" evidence="14">
    <location>
        <begin position="167"/>
        <end position="169"/>
    </location>
    <ligand>
        <name>UDP-alpha-D-glucose</name>
        <dbReference type="ChEBI" id="CHEBI:58885"/>
        <note>ligand shared between dimeric partners</note>
    </ligand>
</feature>
<comment type="pathway">
    <text evidence="2 17">Carbohydrate metabolism; galactose metabolism.</text>
</comment>
<evidence type="ECO:0000256" key="12">
    <source>
        <dbReference type="NCBIfam" id="TIGR00209"/>
    </source>
</evidence>
<evidence type="ECO:0000256" key="9">
    <source>
        <dbReference type="ARBA" id="ARBA00022833"/>
    </source>
</evidence>
<evidence type="ECO:0000256" key="2">
    <source>
        <dbReference type="ARBA" id="ARBA00004947"/>
    </source>
</evidence>
<keyword evidence="6 17" id="KW-0808">Transferase</keyword>
<evidence type="ECO:0000256" key="1">
    <source>
        <dbReference type="ARBA" id="ARBA00001107"/>
    </source>
</evidence>
<dbReference type="Pfam" id="PF02744">
    <property type="entry name" value="GalP_UDP_tr_C"/>
    <property type="match status" value="1"/>
</dbReference>
<feature type="region of interest" description="Disordered" evidence="18">
    <location>
        <begin position="361"/>
        <end position="382"/>
    </location>
</feature>
<feature type="binding site" evidence="16">
    <location>
        <position position="317"/>
    </location>
    <ligand>
        <name>Fe cation</name>
        <dbReference type="ChEBI" id="CHEBI:24875"/>
    </ligand>
</feature>
<keyword evidence="8 15" id="KW-0479">Metal-binding</keyword>
<dbReference type="NCBIfam" id="TIGR00209">
    <property type="entry name" value="galT_1"/>
    <property type="match status" value="1"/>
</dbReference>
<feature type="binding site" description="in other chain" evidence="14">
    <location>
        <position position="342"/>
    </location>
    <ligand>
        <name>UDP-alpha-D-glucose</name>
        <dbReference type="ChEBI" id="CHEBI:58885"/>
        <note>ligand shared between dimeric partners</note>
    </ligand>
</feature>
<reference evidence="21" key="1">
    <citation type="submission" date="2020-12" db="EMBL/GenBank/DDBJ databases">
        <title>Genomic characterization of non-nitrogen-fixing Frankia strains.</title>
        <authorList>
            <person name="Carlos-Shanley C."/>
            <person name="Guerra T."/>
            <person name="Hahn D."/>
        </authorList>
    </citation>
    <scope>NUCLEOTIDE SEQUENCE</scope>
    <source>
        <strain evidence="21">CN6</strain>
    </source>
</reference>
<dbReference type="InterPro" id="IPR005850">
    <property type="entry name" value="GalP_Utransf_C"/>
</dbReference>
<dbReference type="SUPFAM" id="SSF54197">
    <property type="entry name" value="HIT-like"/>
    <property type="match status" value="2"/>
</dbReference>
<comment type="caution">
    <text evidence="21">The sequence shown here is derived from an EMBL/GenBank/DDBJ whole genome shotgun (WGS) entry which is preliminary data.</text>
</comment>
<keyword evidence="9 15" id="KW-0862">Zinc</keyword>
<feature type="binding site" description="in other chain" evidence="14">
    <location>
        <begin position="77"/>
        <end position="78"/>
    </location>
    <ligand>
        <name>UDP-alpha-D-glucose</name>
        <dbReference type="ChEBI" id="CHEBI:58885"/>
        <note>ligand shared between dimeric partners</note>
    </ligand>
</feature>
<feature type="domain" description="Galactose-1-phosphate uridyl transferase N-terminal" evidence="19">
    <location>
        <begin position="10"/>
        <end position="184"/>
    </location>
</feature>
<keyword evidence="16" id="KW-0408">Iron</keyword>
<evidence type="ECO:0000313" key="21">
    <source>
        <dbReference type="EMBL" id="MBL7631947.1"/>
    </source>
</evidence>
<dbReference type="PROSITE" id="PS00117">
    <property type="entry name" value="GAL_P_UDP_TRANSF_I"/>
    <property type="match status" value="1"/>
</dbReference>
<comment type="cofactor">
    <cofactor evidence="15">
        <name>Zn(2+)</name>
        <dbReference type="ChEBI" id="CHEBI:29105"/>
    </cofactor>
    <text evidence="15">Binds 1 zinc ion per subunit.</text>
</comment>
<evidence type="ECO:0000256" key="14">
    <source>
        <dbReference type="PIRSR" id="PIRSR000808-2"/>
    </source>
</evidence>
<dbReference type="InterPro" id="IPR019779">
    <property type="entry name" value="GalP_UDPtransf1_His-AS"/>
</dbReference>
<keyword evidence="7 17" id="KW-0548">Nucleotidyltransferase</keyword>
<comment type="catalytic activity">
    <reaction evidence="1 17">
        <text>alpha-D-galactose 1-phosphate + UDP-alpha-D-glucose = alpha-D-glucose 1-phosphate + UDP-alpha-D-galactose</text>
        <dbReference type="Rhea" id="RHEA:13989"/>
        <dbReference type="ChEBI" id="CHEBI:58336"/>
        <dbReference type="ChEBI" id="CHEBI:58601"/>
        <dbReference type="ChEBI" id="CHEBI:58885"/>
        <dbReference type="ChEBI" id="CHEBI:66914"/>
        <dbReference type="EC" id="2.7.7.12"/>
    </reaction>
</comment>
<dbReference type="PANTHER" id="PTHR11943:SF1">
    <property type="entry name" value="GALACTOSE-1-PHOSPHATE URIDYLYLTRANSFERASE"/>
    <property type="match status" value="1"/>
</dbReference>
<keyword evidence="10 17" id="KW-0299">Galactose metabolism</keyword>
<dbReference type="RefSeq" id="WP_203002542.1">
    <property type="nucleotide sequence ID" value="NZ_JADWYU010000112.1"/>
</dbReference>
<feature type="binding site" evidence="15">
    <location>
        <position position="123"/>
    </location>
    <ligand>
        <name>Zn(2+)</name>
        <dbReference type="ChEBI" id="CHEBI:29105"/>
    </ligand>
</feature>
<dbReference type="PANTHER" id="PTHR11943">
    <property type="entry name" value="GALACTOSE-1-PHOSPHATE URIDYLYLTRANSFERASE"/>
    <property type="match status" value="1"/>
</dbReference>
<evidence type="ECO:0000256" key="13">
    <source>
        <dbReference type="PIRSR" id="PIRSR000808-1"/>
    </source>
</evidence>
<evidence type="ECO:0000256" key="3">
    <source>
        <dbReference type="ARBA" id="ARBA00010951"/>
    </source>
</evidence>
<evidence type="ECO:0000259" key="19">
    <source>
        <dbReference type="Pfam" id="PF01087"/>
    </source>
</evidence>
<feature type="binding site" description="in other chain" evidence="14">
    <location>
        <position position="161"/>
    </location>
    <ligand>
        <name>UDP-alpha-D-glucose</name>
        <dbReference type="ChEBI" id="CHEBI:58885"/>
        <note>ligand shared between dimeric partners</note>
    </ligand>
</feature>
<feature type="binding site" evidence="16">
    <location>
        <position position="315"/>
    </location>
    <ligand>
        <name>Fe cation</name>
        <dbReference type="ChEBI" id="CHEBI:24875"/>
    </ligand>
</feature>
<evidence type="ECO:0000256" key="4">
    <source>
        <dbReference type="ARBA" id="ARBA00012384"/>
    </source>
</evidence>
<feature type="binding site" description="in other chain" evidence="14">
    <location>
        <position position="176"/>
    </location>
    <ligand>
        <name>UDP-alpha-D-glucose</name>
        <dbReference type="ChEBI" id="CHEBI:58885"/>
        <note>ligand shared between dimeric partners</note>
    </ligand>
</feature>
<feature type="binding site" evidence="14">
    <location>
        <begin position="330"/>
        <end position="331"/>
    </location>
    <ligand>
        <name>UDP-alpha-D-glucose</name>
        <dbReference type="ChEBI" id="CHEBI:58885"/>
        <note>ligand shared between dimeric partners</note>
    </ligand>
</feature>
<keyword evidence="22" id="KW-1185">Reference proteome</keyword>
<dbReference type="Pfam" id="PF01087">
    <property type="entry name" value="GalP_UDP_transf"/>
    <property type="match status" value="1"/>
</dbReference>
<evidence type="ECO:0000256" key="7">
    <source>
        <dbReference type="ARBA" id="ARBA00022695"/>
    </source>
</evidence>
<evidence type="ECO:0000256" key="16">
    <source>
        <dbReference type="PIRSR" id="PIRSR000808-4"/>
    </source>
</evidence>
<evidence type="ECO:0000256" key="8">
    <source>
        <dbReference type="ARBA" id="ARBA00022723"/>
    </source>
</evidence>
<keyword evidence="11 17" id="KW-0119">Carbohydrate metabolism</keyword>
<feature type="binding site" evidence="16">
    <location>
        <position position="190"/>
    </location>
    <ligand>
        <name>Fe cation</name>
        <dbReference type="ChEBI" id="CHEBI:24875"/>
    </ligand>
</feature>
<feature type="binding site" evidence="15">
    <location>
        <position position="52"/>
    </location>
    <ligand>
        <name>Zn(2+)</name>
        <dbReference type="ChEBI" id="CHEBI:29105"/>
    </ligand>
</feature>
<feature type="binding site" description="in other chain" evidence="14">
    <location>
        <position position="61"/>
    </location>
    <ligand>
        <name>UDP-alpha-D-glucose</name>
        <dbReference type="ChEBI" id="CHEBI:58885"/>
        <note>ligand shared between dimeric partners</note>
    </ligand>
</feature>
<evidence type="ECO:0000256" key="5">
    <source>
        <dbReference type="ARBA" id="ARBA00016340"/>
    </source>
</evidence>
<dbReference type="GO" id="GO:0008270">
    <property type="term" value="F:zinc ion binding"/>
    <property type="evidence" value="ECO:0007669"/>
    <property type="project" value="InterPro"/>
</dbReference>
<evidence type="ECO:0000256" key="15">
    <source>
        <dbReference type="PIRSR" id="PIRSR000808-3"/>
    </source>
</evidence>
<evidence type="ECO:0000256" key="6">
    <source>
        <dbReference type="ARBA" id="ARBA00022679"/>
    </source>
</evidence>
<dbReference type="InterPro" id="IPR036265">
    <property type="entry name" value="HIT-like_sf"/>
</dbReference>
<feature type="active site" description="Tele-UMP-histidine intermediate" evidence="13">
    <location>
        <position position="174"/>
    </location>
</feature>
<dbReference type="EC" id="2.7.7.12" evidence="4 12"/>
<name>A0A937RKH5_9ACTN</name>
<dbReference type="GO" id="GO:0005737">
    <property type="term" value="C:cytoplasm"/>
    <property type="evidence" value="ECO:0007669"/>
    <property type="project" value="TreeGrafter"/>
</dbReference>
<feature type="binding site" evidence="16">
    <location>
        <position position="289"/>
    </location>
    <ligand>
        <name>Fe cation</name>
        <dbReference type="ChEBI" id="CHEBI:24875"/>
    </ligand>
</feature>
<evidence type="ECO:0000256" key="11">
    <source>
        <dbReference type="ARBA" id="ARBA00023277"/>
    </source>
</evidence>
<dbReference type="CDD" id="cd00608">
    <property type="entry name" value="GalT"/>
    <property type="match status" value="1"/>
</dbReference>
<organism evidence="21 22">
    <name type="scientific">Frankia nepalensis</name>
    <dbReference type="NCBI Taxonomy" id="1836974"/>
    <lineage>
        <taxon>Bacteria</taxon>
        <taxon>Bacillati</taxon>
        <taxon>Actinomycetota</taxon>
        <taxon>Actinomycetes</taxon>
        <taxon>Frankiales</taxon>
        <taxon>Frankiaceae</taxon>
        <taxon>Frankia</taxon>
    </lineage>
</organism>
<dbReference type="GO" id="GO:0033499">
    <property type="term" value="P:galactose catabolic process via UDP-galactose, Leloir pathway"/>
    <property type="evidence" value="ECO:0007669"/>
    <property type="project" value="TreeGrafter"/>
</dbReference>
<dbReference type="EMBL" id="JAEACQ010000290">
    <property type="protein sequence ID" value="MBL7631947.1"/>
    <property type="molecule type" value="Genomic_DNA"/>
</dbReference>
<dbReference type="InterPro" id="IPR005849">
    <property type="entry name" value="GalP_Utransf_N"/>
</dbReference>
<dbReference type="InterPro" id="IPR001937">
    <property type="entry name" value="GalP_UDPtransf1"/>
</dbReference>
<sequence>MAVPGGEPGTHRRFNPLTGRWVLVSAGRDGRPWQGGREVPAAPPGTAHDPGCHLCPGNARAGGAHNPDYQGPFVFTNDFPALRPVRPDTGVAGTGPSPLLANRLLHAEPETGTCRVICFSPRHDASLGSLPLAGIRAVVDTWAAQDRELGRDWRWVQVFENRGALMGASSPHPHGQVWASSSLPDEPAAEDARQRAYLAEHGAPLLADYADLEAAAGERVVLEGEHWLVVVPFWAVWPFETLLLPRRQVARLADLSEAERNSLADTLRRLLNCYDAVFGCPFPYSMGWHGVPGPWPAPSGDVSGPSGAGAYWQLHAHFYPPLLRSPTVRKFLVGYEMLAGVQRDLTPETAATRLRACLHSPAAPAGQDPAGQTGLARPKADR</sequence>
<feature type="binding site" evidence="14">
    <location>
        <begin position="335"/>
        <end position="336"/>
    </location>
    <ligand>
        <name>UDP-alpha-D-glucose</name>
        <dbReference type="ChEBI" id="CHEBI:58885"/>
        <note>ligand shared between dimeric partners</note>
    </ligand>
</feature>
<evidence type="ECO:0000256" key="17">
    <source>
        <dbReference type="RuleBase" id="RU000506"/>
    </source>
</evidence>
<dbReference type="PIRSF" id="PIRSF000808">
    <property type="entry name" value="GalT"/>
    <property type="match status" value="1"/>
</dbReference>
<dbReference type="Gene3D" id="3.30.428.10">
    <property type="entry name" value="HIT-like"/>
    <property type="match status" value="2"/>
</dbReference>
<proteinExistence type="inferred from homology"/>
<evidence type="ECO:0000313" key="22">
    <source>
        <dbReference type="Proteomes" id="UP000604475"/>
    </source>
</evidence>
<gene>
    <name evidence="21" type="ORF">I7412_33270</name>
</gene>
<comment type="similarity">
    <text evidence="3 17">Belongs to the galactose-1-phosphate uridylyltransferase type 1 family.</text>
</comment>
<dbReference type="GO" id="GO:0008108">
    <property type="term" value="F:UDP-glucose:hexose-1-phosphate uridylyltransferase activity"/>
    <property type="evidence" value="ECO:0007669"/>
    <property type="project" value="UniProtKB-UniRule"/>
</dbReference>
<comment type="cofactor">
    <cofactor evidence="16">
        <name>Fe cation</name>
        <dbReference type="ChEBI" id="CHEBI:24875"/>
    </cofactor>
    <text evidence="16">Binds 1 Fe cation per subunit.</text>
</comment>
<feature type="binding site" evidence="14">
    <location>
        <begin position="28"/>
        <end position="31"/>
    </location>
    <ligand>
        <name>UDP-alpha-D-glucose</name>
        <dbReference type="ChEBI" id="CHEBI:58885"/>
        <note>ligand shared between dimeric partners</note>
    </ligand>
</feature>
<dbReference type="AlphaFoldDB" id="A0A937RKH5"/>
<accession>A0A937RKH5</accession>
<dbReference type="NCBIfam" id="NF008724">
    <property type="entry name" value="PRK11720.1"/>
    <property type="match status" value="1"/>
</dbReference>
<protein>
    <recommendedName>
        <fullName evidence="5 12">Galactose-1-phosphate uridylyltransferase</fullName>
        <ecNumber evidence="4 12">2.7.7.12</ecNumber>
    </recommendedName>
</protein>
<feature type="binding site" evidence="15">
    <location>
        <position position="55"/>
    </location>
    <ligand>
        <name>Zn(2+)</name>
        <dbReference type="ChEBI" id="CHEBI:29105"/>
    </ligand>
</feature>
<feature type="compositionally biased region" description="Low complexity" evidence="18">
    <location>
        <begin position="361"/>
        <end position="372"/>
    </location>
</feature>
<dbReference type="FunFam" id="3.30.428.10:FF:000001">
    <property type="entry name" value="Galactose-1-phosphate uridylyltransferase"/>
    <property type="match status" value="1"/>
</dbReference>
<evidence type="ECO:0000256" key="18">
    <source>
        <dbReference type="SAM" id="MobiDB-lite"/>
    </source>
</evidence>
<feature type="binding site" evidence="15">
    <location>
        <position position="172"/>
    </location>
    <ligand>
        <name>Zn(2+)</name>
        <dbReference type="ChEBI" id="CHEBI:29105"/>
    </ligand>
</feature>
<dbReference type="Proteomes" id="UP000604475">
    <property type="component" value="Unassembled WGS sequence"/>
</dbReference>
<feature type="domain" description="Galactose-1-phosphate uridyl transferase C-terminal" evidence="20">
    <location>
        <begin position="192"/>
        <end position="356"/>
    </location>
</feature>